<dbReference type="Pfam" id="PF08809">
    <property type="entry name" value="DUF1799"/>
    <property type="match status" value="1"/>
</dbReference>
<gene>
    <name evidence="1" type="ORF">LMG26411_00121</name>
</gene>
<dbReference type="RefSeq" id="WP_211951372.1">
    <property type="nucleotide sequence ID" value="NZ_CAJPVI010000001.1"/>
</dbReference>
<proteinExistence type="predicted"/>
<evidence type="ECO:0000313" key="2">
    <source>
        <dbReference type="Proteomes" id="UP000672657"/>
    </source>
</evidence>
<dbReference type="EMBL" id="CAJPVI010000001">
    <property type="protein sequence ID" value="CAG2129123.1"/>
    <property type="molecule type" value="Genomic_DNA"/>
</dbReference>
<comment type="caution">
    <text evidence="1">The sequence shown here is derived from an EMBL/GenBank/DDBJ whole genome shotgun (WGS) entry which is preliminary data.</text>
</comment>
<sequence>MRQLVEAEAPAEVIEAARAQAAEAVFYLWEENLPVYEFFCSLATQWESTSAGMAGSIPRGLNYASVLAQIALQVDGKSRQRKLFERIQLMERAALAVLHQRLEQS</sequence>
<accession>A0ABM8T9G1</accession>
<dbReference type="InterPro" id="IPR014915">
    <property type="entry name" value="Phage_TLS_TfmB"/>
</dbReference>
<name>A0ABM8T9G1_9BURK</name>
<reference evidence="1 2" key="1">
    <citation type="submission" date="2021-03" db="EMBL/GenBank/DDBJ databases">
        <authorList>
            <person name="Peeters C."/>
        </authorList>
    </citation>
    <scope>NUCLEOTIDE SEQUENCE [LARGE SCALE GENOMIC DNA]</scope>
    <source>
        <strain evidence="1 2">LMG 26411</strain>
    </source>
</reference>
<protein>
    <submittedName>
        <fullName evidence="1">Uncharacterized protein</fullName>
    </submittedName>
</protein>
<evidence type="ECO:0000313" key="1">
    <source>
        <dbReference type="EMBL" id="CAG2129123.1"/>
    </source>
</evidence>
<organism evidence="1 2">
    <name type="scientific">Cupriavidus numazuensis</name>
    <dbReference type="NCBI Taxonomy" id="221992"/>
    <lineage>
        <taxon>Bacteria</taxon>
        <taxon>Pseudomonadati</taxon>
        <taxon>Pseudomonadota</taxon>
        <taxon>Betaproteobacteria</taxon>
        <taxon>Burkholderiales</taxon>
        <taxon>Burkholderiaceae</taxon>
        <taxon>Cupriavidus</taxon>
    </lineage>
</organism>
<dbReference type="Proteomes" id="UP000672657">
    <property type="component" value="Unassembled WGS sequence"/>
</dbReference>
<keyword evidence="2" id="KW-1185">Reference proteome</keyword>